<evidence type="ECO:0000256" key="1">
    <source>
        <dbReference type="ARBA" id="ARBA00007664"/>
    </source>
</evidence>
<feature type="domain" description="Peptidase S1" evidence="5">
    <location>
        <begin position="39"/>
        <end position="283"/>
    </location>
</feature>
<reference evidence="6 7" key="1">
    <citation type="submission" date="2023-07" db="EMBL/GenBank/DDBJ databases">
        <title>Sequencing the genomes of 1000 actinobacteria strains.</title>
        <authorList>
            <person name="Klenk H.-P."/>
        </authorList>
    </citation>
    <scope>NUCLEOTIDE SEQUENCE [LARGE SCALE GENOMIC DNA]</scope>
    <source>
        <strain evidence="6 7">DSM 44109</strain>
    </source>
</reference>
<dbReference type="InterPro" id="IPR043504">
    <property type="entry name" value="Peptidase_S1_PA_chymotrypsin"/>
</dbReference>
<proteinExistence type="inferred from homology"/>
<dbReference type="PANTHER" id="PTHR24276">
    <property type="entry name" value="POLYSERASE-RELATED"/>
    <property type="match status" value="1"/>
</dbReference>
<dbReference type="Proteomes" id="UP001230426">
    <property type="component" value="Unassembled WGS sequence"/>
</dbReference>
<dbReference type="InterPro" id="IPR018114">
    <property type="entry name" value="TRYPSIN_HIS"/>
</dbReference>
<dbReference type="InterPro" id="IPR001314">
    <property type="entry name" value="Peptidase_S1A"/>
</dbReference>
<evidence type="ECO:0000256" key="3">
    <source>
        <dbReference type="SAM" id="MobiDB-lite"/>
    </source>
</evidence>
<name>A0ABT9R6I6_9ACTN</name>
<feature type="signal peptide" evidence="4">
    <location>
        <begin position="1"/>
        <end position="20"/>
    </location>
</feature>
<keyword evidence="7" id="KW-1185">Reference proteome</keyword>
<dbReference type="EMBL" id="JAUSRB010000002">
    <property type="protein sequence ID" value="MDP9864855.1"/>
    <property type="molecule type" value="Genomic_DNA"/>
</dbReference>
<dbReference type="InterPro" id="IPR009003">
    <property type="entry name" value="Peptidase_S1_PA"/>
</dbReference>
<organism evidence="6 7">
    <name type="scientific">Streptosporangium brasiliense</name>
    <dbReference type="NCBI Taxonomy" id="47480"/>
    <lineage>
        <taxon>Bacteria</taxon>
        <taxon>Bacillati</taxon>
        <taxon>Actinomycetota</taxon>
        <taxon>Actinomycetes</taxon>
        <taxon>Streptosporangiales</taxon>
        <taxon>Streptosporangiaceae</taxon>
        <taxon>Streptosporangium</taxon>
    </lineage>
</organism>
<gene>
    <name evidence="6" type="ORF">J2S55_004121</name>
</gene>
<evidence type="ECO:0000313" key="7">
    <source>
        <dbReference type="Proteomes" id="UP001230426"/>
    </source>
</evidence>
<dbReference type="RefSeq" id="WP_306863391.1">
    <property type="nucleotide sequence ID" value="NZ_JAUSRB010000002.1"/>
</dbReference>
<feature type="chain" id="PRO_5046864067" evidence="4">
    <location>
        <begin position="21"/>
        <end position="293"/>
    </location>
</feature>
<comment type="caution">
    <text evidence="6">The sequence shown here is derived from an EMBL/GenBank/DDBJ whole genome shotgun (WGS) entry which is preliminary data.</text>
</comment>
<dbReference type="InterPro" id="IPR050430">
    <property type="entry name" value="Peptidase_S1"/>
</dbReference>
<evidence type="ECO:0000256" key="4">
    <source>
        <dbReference type="SAM" id="SignalP"/>
    </source>
</evidence>
<accession>A0ABT9R6I6</accession>
<keyword evidence="2" id="KW-1015">Disulfide bond</keyword>
<feature type="region of interest" description="Disordered" evidence="3">
    <location>
        <begin position="241"/>
        <end position="264"/>
    </location>
</feature>
<dbReference type="SUPFAM" id="SSF50494">
    <property type="entry name" value="Trypsin-like serine proteases"/>
    <property type="match status" value="1"/>
</dbReference>
<dbReference type="SMART" id="SM00020">
    <property type="entry name" value="Tryp_SPc"/>
    <property type="match status" value="1"/>
</dbReference>
<dbReference type="CDD" id="cd00190">
    <property type="entry name" value="Tryp_SPc"/>
    <property type="match status" value="1"/>
</dbReference>
<evidence type="ECO:0000313" key="6">
    <source>
        <dbReference type="EMBL" id="MDP9864855.1"/>
    </source>
</evidence>
<protein>
    <submittedName>
        <fullName evidence="6">Secreted trypsin-like serine protease</fullName>
    </submittedName>
</protein>
<evidence type="ECO:0000256" key="2">
    <source>
        <dbReference type="ARBA" id="ARBA00023157"/>
    </source>
</evidence>
<keyword evidence="4" id="KW-0732">Signal</keyword>
<dbReference type="Pfam" id="PF00089">
    <property type="entry name" value="Trypsin"/>
    <property type="match status" value="1"/>
</dbReference>
<dbReference type="PRINTS" id="PR00722">
    <property type="entry name" value="CHYMOTRYPSIN"/>
</dbReference>
<dbReference type="PANTHER" id="PTHR24276:SF98">
    <property type="entry name" value="FI18310P1-RELATED"/>
    <property type="match status" value="1"/>
</dbReference>
<sequence>MLTALMATGLALTTATTAAAATVHEAVSARSAGAGHPSIIGGSAAPEPYSFMASFRLRGLPGHHCGGSLVAPDWVVTAAHCKGLMKPGRTQVRVGSLDRDEGGALTGVKRVITYPGHDGPGRSGKFENDILLVQLDRQVDLEPIRIADDPGRVGEPSRVIGWGMACEDRNNPTCKNGPRRLQELDTVRVPDNRCASLNRGSELCTGERRGRAASACNGDSGGPQIRRVGGRWELIGATSRDGDDVEDRMDGGAGCSTNPKGEPGVGIWTDVTHYRSWITETIKEQSAELHSAS</sequence>
<evidence type="ECO:0000259" key="5">
    <source>
        <dbReference type="PROSITE" id="PS50240"/>
    </source>
</evidence>
<dbReference type="Gene3D" id="2.40.10.10">
    <property type="entry name" value="Trypsin-like serine proteases"/>
    <property type="match status" value="1"/>
</dbReference>
<dbReference type="PROSITE" id="PS50240">
    <property type="entry name" value="TRYPSIN_DOM"/>
    <property type="match status" value="1"/>
</dbReference>
<dbReference type="PROSITE" id="PS00134">
    <property type="entry name" value="TRYPSIN_HIS"/>
    <property type="match status" value="1"/>
</dbReference>
<comment type="similarity">
    <text evidence="1">Belongs to the peptidase S1 family.</text>
</comment>
<dbReference type="InterPro" id="IPR001254">
    <property type="entry name" value="Trypsin_dom"/>
</dbReference>